<feature type="non-terminal residue" evidence="1">
    <location>
        <position position="149"/>
    </location>
</feature>
<dbReference type="EMBL" id="MU866127">
    <property type="protein sequence ID" value="KAK4178929.1"/>
    <property type="molecule type" value="Genomic_DNA"/>
</dbReference>
<sequence length="149" mass="16607">MSHLPCFCYKGFGEEKRQELWYSQAVRIGDKIECSGQGGWNPETSEVHKGLSDEVDQAFENVDLALRTAGGQGWIQVYKLHVYLTIIDDEAVEALVRNLKKWMPDHQPIMTAIGVNKLGLEGMRIEVEATAHDPEGAERYAAENASASN</sequence>
<reference evidence="1" key="1">
    <citation type="journal article" date="2023" name="Mol. Phylogenet. Evol.">
        <title>Genome-scale phylogeny and comparative genomics of the fungal order Sordariales.</title>
        <authorList>
            <person name="Hensen N."/>
            <person name="Bonometti L."/>
            <person name="Westerberg I."/>
            <person name="Brannstrom I.O."/>
            <person name="Guillou S."/>
            <person name="Cros-Aarteil S."/>
            <person name="Calhoun S."/>
            <person name="Haridas S."/>
            <person name="Kuo A."/>
            <person name="Mondo S."/>
            <person name="Pangilinan J."/>
            <person name="Riley R."/>
            <person name="LaButti K."/>
            <person name="Andreopoulos B."/>
            <person name="Lipzen A."/>
            <person name="Chen C."/>
            <person name="Yan M."/>
            <person name="Daum C."/>
            <person name="Ng V."/>
            <person name="Clum A."/>
            <person name="Steindorff A."/>
            <person name="Ohm R.A."/>
            <person name="Martin F."/>
            <person name="Silar P."/>
            <person name="Natvig D.O."/>
            <person name="Lalanne C."/>
            <person name="Gautier V."/>
            <person name="Ament-Velasquez S.L."/>
            <person name="Kruys A."/>
            <person name="Hutchinson M.I."/>
            <person name="Powell A.J."/>
            <person name="Barry K."/>
            <person name="Miller A.N."/>
            <person name="Grigoriev I.V."/>
            <person name="Debuchy R."/>
            <person name="Gladieux P."/>
            <person name="Hiltunen Thoren M."/>
            <person name="Johannesson H."/>
        </authorList>
    </citation>
    <scope>NUCLEOTIDE SEQUENCE</scope>
    <source>
        <strain evidence="1">CBS 892.96</strain>
    </source>
</reference>
<protein>
    <submittedName>
        <fullName evidence="1">Endoribonuclease L-PSP/chorismate mutase-like protein</fullName>
    </submittedName>
</protein>
<dbReference type="PANTHER" id="PTHR11803:SF39">
    <property type="entry name" value="2-IMINOBUTANOATE_2-IMINOPROPANOATE DEAMINASE"/>
    <property type="match status" value="1"/>
</dbReference>
<dbReference type="GO" id="GO:0019239">
    <property type="term" value="F:deaminase activity"/>
    <property type="evidence" value="ECO:0007669"/>
    <property type="project" value="TreeGrafter"/>
</dbReference>
<dbReference type="PANTHER" id="PTHR11803">
    <property type="entry name" value="2-IMINOBUTANOATE/2-IMINOPROPANOATE DEAMINASE RIDA"/>
    <property type="match status" value="1"/>
</dbReference>
<dbReference type="Pfam" id="PF01042">
    <property type="entry name" value="Ribonuc_L-PSP"/>
    <property type="match status" value="1"/>
</dbReference>
<accession>A0AAN7AA40</accession>
<dbReference type="CDD" id="cd06152">
    <property type="entry name" value="YjgF_YER057c_UK114_like_4"/>
    <property type="match status" value="1"/>
</dbReference>
<reference evidence="1" key="2">
    <citation type="submission" date="2023-05" db="EMBL/GenBank/DDBJ databases">
        <authorList>
            <consortium name="Lawrence Berkeley National Laboratory"/>
            <person name="Steindorff A."/>
            <person name="Hensen N."/>
            <person name="Bonometti L."/>
            <person name="Westerberg I."/>
            <person name="Brannstrom I.O."/>
            <person name="Guillou S."/>
            <person name="Cros-Aarteil S."/>
            <person name="Calhoun S."/>
            <person name="Haridas S."/>
            <person name="Kuo A."/>
            <person name="Mondo S."/>
            <person name="Pangilinan J."/>
            <person name="Riley R."/>
            <person name="Labutti K."/>
            <person name="Andreopoulos B."/>
            <person name="Lipzen A."/>
            <person name="Chen C."/>
            <person name="Yanf M."/>
            <person name="Daum C."/>
            <person name="Ng V."/>
            <person name="Clum A."/>
            <person name="Ohm R."/>
            <person name="Martin F."/>
            <person name="Silar P."/>
            <person name="Natvig D."/>
            <person name="Lalanne C."/>
            <person name="Gautier V."/>
            <person name="Ament-Velasquez S.L."/>
            <person name="Kruys A."/>
            <person name="Hutchinson M.I."/>
            <person name="Powell A.J."/>
            <person name="Barry K."/>
            <person name="Miller A.N."/>
            <person name="Grigoriev I.V."/>
            <person name="Debuchy R."/>
            <person name="Gladieux P."/>
            <person name="Thoren M.H."/>
            <person name="Johannesson H."/>
        </authorList>
    </citation>
    <scope>NUCLEOTIDE SEQUENCE</scope>
    <source>
        <strain evidence="1">CBS 892.96</strain>
    </source>
</reference>
<comment type="caution">
    <text evidence="1">The sequence shown here is derived from an EMBL/GenBank/DDBJ whole genome shotgun (WGS) entry which is preliminary data.</text>
</comment>
<keyword evidence="2" id="KW-1185">Reference proteome</keyword>
<name>A0AAN7AA40_9PEZI</name>
<dbReference type="AlphaFoldDB" id="A0AAN7AA40"/>
<gene>
    <name evidence="1" type="ORF">QBC36DRAFT_208227</name>
</gene>
<evidence type="ECO:0000313" key="2">
    <source>
        <dbReference type="Proteomes" id="UP001302321"/>
    </source>
</evidence>
<dbReference type="Gene3D" id="3.30.1330.40">
    <property type="entry name" value="RutC-like"/>
    <property type="match status" value="1"/>
</dbReference>
<organism evidence="1 2">
    <name type="scientific">Triangularia setosa</name>
    <dbReference type="NCBI Taxonomy" id="2587417"/>
    <lineage>
        <taxon>Eukaryota</taxon>
        <taxon>Fungi</taxon>
        <taxon>Dikarya</taxon>
        <taxon>Ascomycota</taxon>
        <taxon>Pezizomycotina</taxon>
        <taxon>Sordariomycetes</taxon>
        <taxon>Sordariomycetidae</taxon>
        <taxon>Sordariales</taxon>
        <taxon>Podosporaceae</taxon>
        <taxon>Triangularia</taxon>
    </lineage>
</organism>
<evidence type="ECO:0000313" key="1">
    <source>
        <dbReference type="EMBL" id="KAK4178929.1"/>
    </source>
</evidence>
<dbReference type="GO" id="GO:0005739">
    <property type="term" value="C:mitochondrion"/>
    <property type="evidence" value="ECO:0007669"/>
    <property type="project" value="TreeGrafter"/>
</dbReference>
<proteinExistence type="predicted"/>
<dbReference type="InterPro" id="IPR006175">
    <property type="entry name" value="YjgF/YER057c/UK114"/>
</dbReference>
<dbReference type="GO" id="GO:0005829">
    <property type="term" value="C:cytosol"/>
    <property type="evidence" value="ECO:0007669"/>
    <property type="project" value="TreeGrafter"/>
</dbReference>
<dbReference type="Proteomes" id="UP001302321">
    <property type="component" value="Unassembled WGS sequence"/>
</dbReference>
<dbReference type="InterPro" id="IPR035959">
    <property type="entry name" value="RutC-like_sf"/>
</dbReference>
<dbReference type="SUPFAM" id="SSF55298">
    <property type="entry name" value="YjgF-like"/>
    <property type="match status" value="1"/>
</dbReference>